<dbReference type="GO" id="GO:0019213">
    <property type="term" value="F:deacetylase activity"/>
    <property type="evidence" value="ECO:0007669"/>
    <property type="project" value="TreeGrafter"/>
</dbReference>
<evidence type="ECO:0000256" key="1">
    <source>
        <dbReference type="ARBA" id="ARBA00001946"/>
    </source>
</evidence>
<protein>
    <recommendedName>
        <fullName evidence="8">ChbG/HpnK family deacetylase</fullName>
    </recommendedName>
</protein>
<dbReference type="EMBL" id="PEWA01000060">
    <property type="protein sequence ID" value="PIU72998.1"/>
    <property type="molecule type" value="Genomic_DNA"/>
</dbReference>
<evidence type="ECO:0008006" key="8">
    <source>
        <dbReference type="Google" id="ProtNLM"/>
    </source>
</evidence>
<evidence type="ECO:0000256" key="3">
    <source>
        <dbReference type="ARBA" id="ARBA00022801"/>
    </source>
</evidence>
<comment type="cofactor">
    <cofactor evidence="1">
        <name>Mg(2+)</name>
        <dbReference type="ChEBI" id="CHEBI:18420"/>
    </cofactor>
</comment>
<comment type="caution">
    <text evidence="6">The sequence shown here is derived from an EMBL/GenBank/DDBJ whole genome shotgun (WGS) entry which is preliminary data.</text>
</comment>
<accession>A0A2M7AR23</accession>
<keyword evidence="2" id="KW-0479">Metal-binding</keyword>
<dbReference type="Proteomes" id="UP000231407">
    <property type="component" value="Unassembled WGS sequence"/>
</dbReference>
<dbReference type="Gene3D" id="3.20.20.370">
    <property type="entry name" value="Glycoside hydrolase/deacetylase"/>
    <property type="match status" value="1"/>
</dbReference>
<proteinExistence type="predicted"/>
<dbReference type="InterPro" id="IPR011330">
    <property type="entry name" value="Glyco_hydro/deAcase_b/a-brl"/>
</dbReference>
<dbReference type="AlphaFoldDB" id="A0A2M7AR23"/>
<dbReference type="GO" id="GO:0005975">
    <property type="term" value="P:carbohydrate metabolic process"/>
    <property type="evidence" value="ECO:0007669"/>
    <property type="project" value="InterPro"/>
</dbReference>
<name>A0A2M7AR23_9BACT</name>
<dbReference type="SUPFAM" id="SSF88713">
    <property type="entry name" value="Glycoside hydrolase/deacetylase"/>
    <property type="match status" value="1"/>
</dbReference>
<dbReference type="Pfam" id="PF04794">
    <property type="entry name" value="YdjC"/>
    <property type="match status" value="1"/>
</dbReference>
<gene>
    <name evidence="6" type="ORF">COS78_04175</name>
</gene>
<keyword evidence="3" id="KW-0378">Hydrolase</keyword>
<dbReference type="GO" id="GO:0046872">
    <property type="term" value="F:metal ion binding"/>
    <property type="evidence" value="ECO:0007669"/>
    <property type="project" value="UniProtKB-KW"/>
</dbReference>
<evidence type="ECO:0000313" key="6">
    <source>
        <dbReference type="EMBL" id="PIU72998.1"/>
    </source>
</evidence>
<evidence type="ECO:0000313" key="7">
    <source>
        <dbReference type="Proteomes" id="UP000231407"/>
    </source>
</evidence>
<reference evidence="7" key="1">
    <citation type="submission" date="2017-09" db="EMBL/GenBank/DDBJ databases">
        <title>Depth-based differentiation of microbial function through sediment-hosted aquifers and enrichment of novel symbionts in the deep terrestrial subsurface.</title>
        <authorList>
            <person name="Probst A.J."/>
            <person name="Ladd B."/>
            <person name="Jarett J.K."/>
            <person name="Geller-Mcgrath D.E."/>
            <person name="Sieber C.M.K."/>
            <person name="Emerson J.B."/>
            <person name="Anantharaman K."/>
            <person name="Thomas B.C."/>
            <person name="Malmstrom R."/>
            <person name="Stieglmeier M."/>
            <person name="Klingl A."/>
            <person name="Woyke T."/>
            <person name="Ryan C.M."/>
            <person name="Banfield J.F."/>
        </authorList>
    </citation>
    <scope>NUCLEOTIDE SEQUENCE [LARGE SCALE GENOMIC DNA]</scope>
</reference>
<organism evidence="6 7">
    <name type="scientific">Candidatus Shapirobacteria bacterium CG06_land_8_20_14_3_00_40_12</name>
    <dbReference type="NCBI Taxonomy" id="1974881"/>
    <lineage>
        <taxon>Bacteria</taxon>
        <taxon>Candidatus Shapironibacteriota</taxon>
    </lineage>
</organism>
<dbReference type="PANTHER" id="PTHR31609">
    <property type="entry name" value="YDJC DEACETYLASE FAMILY MEMBER"/>
    <property type="match status" value="1"/>
</dbReference>
<evidence type="ECO:0000256" key="2">
    <source>
        <dbReference type="ARBA" id="ARBA00022723"/>
    </source>
</evidence>
<dbReference type="InterPro" id="IPR006879">
    <property type="entry name" value="YdjC-like"/>
</dbReference>
<keyword evidence="5" id="KW-0119">Carbohydrate metabolism</keyword>
<evidence type="ECO:0000256" key="5">
    <source>
        <dbReference type="ARBA" id="ARBA00023277"/>
    </source>
</evidence>
<sequence>MNKRRVIITGHDLGFSKSINEGFDYVLKKLPKVFSELSILPNSKYSDDAVIIAKDSGIPCNLCFCLTNSKLISLSKSPSLTNTNGLMYNADTKNWDFSIIDKFDQKEIENEISAQYEWFLKSFGHKPSALVSQKGEHGDPKILEPIIKLAKEEKIPMRAPLWAWKANYGAQSLVESEGIKTTSNFFLALKDWRGNFGYDLETDIEKLIADVNGSEGVSEVLLFVGFCDRELLDMSSVSWQRGQLLNILKRKYFLIERLYSEFEVISFGDLMLE</sequence>
<evidence type="ECO:0000256" key="4">
    <source>
        <dbReference type="ARBA" id="ARBA00022842"/>
    </source>
</evidence>
<keyword evidence="4" id="KW-0460">Magnesium</keyword>
<dbReference type="PANTHER" id="PTHR31609:SF1">
    <property type="entry name" value="CARBOHYDRATE DEACETYLASE"/>
    <property type="match status" value="1"/>
</dbReference>
<dbReference type="GO" id="GO:0016787">
    <property type="term" value="F:hydrolase activity"/>
    <property type="evidence" value="ECO:0007669"/>
    <property type="project" value="UniProtKB-KW"/>
</dbReference>